<protein>
    <submittedName>
        <fullName evidence="1">Uncharacterized protein</fullName>
    </submittedName>
</protein>
<sequence length="63" mass="7052">MCANAKAAPNVFYETSSNTYLYALSDKEFRILILVDLLKIKTIVDQHVTNLSKCSLESVISDI</sequence>
<gene>
    <name evidence="1" type="ORF">EYZ11_012381</name>
</gene>
<evidence type="ECO:0000313" key="2">
    <source>
        <dbReference type="Proteomes" id="UP000308092"/>
    </source>
</evidence>
<name>A0A4S3J0N6_9EURO</name>
<organism evidence="1 2">
    <name type="scientific">Aspergillus tanneri</name>
    <dbReference type="NCBI Taxonomy" id="1220188"/>
    <lineage>
        <taxon>Eukaryota</taxon>
        <taxon>Fungi</taxon>
        <taxon>Dikarya</taxon>
        <taxon>Ascomycota</taxon>
        <taxon>Pezizomycotina</taxon>
        <taxon>Eurotiomycetes</taxon>
        <taxon>Eurotiomycetidae</taxon>
        <taxon>Eurotiales</taxon>
        <taxon>Aspergillaceae</taxon>
        <taxon>Aspergillus</taxon>
        <taxon>Aspergillus subgen. Circumdati</taxon>
    </lineage>
</organism>
<comment type="caution">
    <text evidence="1">The sequence shown here is derived from an EMBL/GenBank/DDBJ whole genome shotgun (WGS) entry which is preliminary data.</text>
</comment>
<keyword evidence="2" id="KW-1185">Reference proteome</keyword>
<accession>A0A4S3J0N6</accession>
<dbReference type="VEuPathDB" id="FungiDB:EYZ11_012381"/>
<dbReference type="Proteomes" id="UP000308092">
    <property type="component" value="Unassembled WGS sequence"/>
</dbReference>
<evidence type="ECO:0000313" key="1">
    <source>
        <dbReference type="EMBL" id="THC88175.1"/>
    </source>
</evidence>
<proteinExistence type="predicted"/>
<dbReference type="AlphaFoldDB" id="A0A4S3J0N6"/>
<dbReference type="EMBL" id="SOSA01000917">
    <property type="protein sequence ID" value="THC88175.1"/>
    <property type="molecule type" value="Genomic_DNA"/>
</dbReference>
<reference evidence="1 2" key="1">
    <citation type="submission" date="2019-03" db="EMBL/GenBank/DDBJ databases">
        <title>The genome sequence of a newly discovered highly antifungal drug resistant Aspergillus species, Aspergillus tanneri NIH 1004.</title>
        <authorList>
            <person name="Mounaud S."/>
            <person name="Singh I."/>
            <person name="Joardar V."/>
            <person name="Pakala S."/>
            <person name="Pakala S."/>
            <person name="Venepally P."/>
            <person name="Hoover J."/>
            <person name="Nierman W."/>
            <person name="Chung J."/>
            <person name="Losada L."/>
        </authorList>
    </citation>
    <scope>NUCLEOTIDE SEQUENCE [LARGE SCALE GENOMIC DNA]</scope>
    <source>
        <strain evidence="1 2">NIH1004</strain>
    </source>
</reference>